<evidence type="ECO:0000313" key="2">
    <source>
        <dbReference type="EMBL" id="KAF8663290.1"/>
    </source>
</evidence>
<dbReference type="PANTHER" id="PTHR36617">
    <property type="entry name" value="PROTEIN, PUTATIVE-RELATED"/>
    <property type="match status" value="1"/>
</dbReference>
<evidence type="ECO:0000313" key="3">
    <source>
        <dbReference type="Proteomes" id="UP000636709"/>
    </source>
</evidence>
<dbReference type="EMBL" id="JACEFO010002379">
    <property type="protein sequence ID" value="KAF8663290.1"/>
    <property type="molecule type" value="Genomic_DNA"/>
</dbReference>
<protein>
    <recommendedName>
        <fullName evidence="1">Reverse transcriptase zinc-binding domain-containing protein</fullName>
    </recommendedName>
</protein>
<feature type="domain" description="Reverse transcriptase zinc-binding" evidence="1">
    <location>
        <begin position="162"/>
        <end position="246"/>
    </location>
</feature>
<dbReference type="OrthoDB" id="683646at2759"/>
<dbReference type="Pfam" id="PF13966">
    <property type="entry name" value="zf-RVT"/>
    <property type="match status" value="1"/>
</dbReference>
<reference evidence="2" key="1">
    <citation type="submission" date="2020-07" db="EMBL/GenBank/DDBJ databases">
        <title>Genome sequence and genetic diversity analysis of an under-domesticated orphan crop, white fonio (Digitaria exilis).</title>
        <authorList>
            <person name="Bennetzen J.L."/>
            <person name="Chen S."/>
            <person name="Ma X."/>
            <person name="Wang X."/>
            <person name="Yssel A.E.J."/>
            <person name="Chaluvadi S.R."/>
            <person name="Johnson M."/>
            <person name="Gangashetty P."/>
            <person name="Hamidou F."/>
            <person name="Sanogo M.D."/>
            <person name="Zwaenepoel A."/>
            <person name="Wallace J."/>
            <person name="Van De Peer Y."/>
            <person name="Van Deynze A."/>
        </authorList>
    </citation>
    <scope>NUCLEOTIDE SEQUENCE</scope>
    <source>
        <tissue evidence="2">Leaves</tissue>
    </source>
</reference>
<dbReference type="InterPro" id="IPR026960">
    <property type="entry name" value="RVT-Znf"/>
</dbReference>
<keyword evidence="3" id="KW-1185">Reference proteome</keyword>
<organism evidence="2 3">
    <name type="scientific">Digitaria exilis</name>
    <dbReference type="NCBI Taxonomy" id="1010633"/>
    <lineage>
        <taxon>Eukaryota</taxon>
        <taxon>Viridiplantae</taxon>
        <taxon>Streptophyta</taxon>
        <taxon>Embryophyta</taxon>
        <taxon>Tracheophyta</taxon>
        <taxon>Spermatophyta</taxon>
        <taxon>Magnoliopsida</taxon>
        <taxon>Liliopsida</taxon>
        <taxon>Poales</taxon>
        <taxon>Poaceae</taxon>
        <taxon>PACMAD clade</taxon>
        <taxon>Panicoideae</taxon>
        <taxon>Panicodae</taxon>
        <taxon>Paniceae</taxon>
        <taxon>Anthephorinae</taxon>
        <taxon>Digitaria</taxon>
    </lineage>
</organism>
<accession>A0A835ANP8</accession>
<evidence type="ECO:0000259" key="1">
    <source>
        <dbReference type="Pfam" id="PF13966"/>
    </source>
</evidence>
<name>A0A835ANP8_9POAL</name>
<dbReference type="Proteomes" id="UP000636709">
    <property type="component" value="Unassembled WGS sequence"/>
</dbReference>
<sequence length="292" mass="33475">MVAWPTVCRPTTLGGLGVADLKLAGIALQSRWLWLQRTDQGRAWSALEIKVDPQVEDFFRASTVALIGNGHRIKFWLDPWINGASVPNLAPNLFKSVPARIRSRRTVAQAVQQHAWTRDASGELNENAIQELNTIWNHVQEIQLEENIEDNFRWNWEASGQYSVKSAYLALHTGSTHLHGADLIWKAWAPLKVKIFLWLTLLRRNWTADRRIRHGLQSHTKCLLCDQEDETTEHILIQCSYSIQIWWSILQRLGYPSVTPGTSSVQDWWLHLRGQLLSSKRQGFDSLFALIA</sequence>
<proteinExistence type="predicted"/>
<dbReference type="AlphaFoldDB" id="A0A835ANP8"/>
<dbReference type="PANTHER" id="PTHR36617:SF17">
    <property type="entry name" value="OS01G0114800 PROTEIN"/>
    <property type="match status" value="1"/>
</dbReference>
<gene>
    <name evidence="2" type="ORF">HU200_055900</name>
</gene>
<comment type="caution">
    <text evidence="2">The sequence shown here is derived from an EMBL/GenBank/DDBJ whole genome shotgun (WGS) entry which is preliminary data.</text>
</comment>